<dbReference type="PANTHER" id="PTHR10281">
    <property type="entry name" value="MEMBRANE-ASSOCIATED PROGESTERONE RECEPTOR COMPONENT-RELATED"/>
    <property type="match status" value="1"/>
</dbReference>
<proteinExistence type="inferred from homology"/>
<feature type="domain" description="Cytochrome b5 heme-binding" evidence="3">
    <location>
        <begin position="68"/>
        <end position="165"/>
    </location>
</feature>
<dbReference type="GO" id="GO:0005783">
    <property type="term" value="C:endoplasmic reticulum"/>
    <property type="evidence" value="ECO:0007669"/>
    <property type="project" value="TreeGrafter"/>
</dbReference>
<dbReference type="InterPro" id="IPR050577">
    <property type="entry name" value="MAPR/NEUFC/NENF-like"/>
</dbReference>
<organism evidence="4 5">
    <name type="scientific">Megalurothrips usitatus</name>
    <name type="common">bean blossom thrips</name>
    <dbReference type="NCBI Taxonomy" id="439358"/>
    <lineage>
        <taxon>Eukaryota</taxon>
        <taxon>Metazoa</taxon>
        <taxon>Ecdysozoa</taxon>
        <taxon>Arthropoda</taxon>
        <taxon>Hexapoda</taxon>
        <taxon>Insecta</taxon>
        <taxon>Pterygota</taxon>
        <taxon>Neoptera</taxon>
        <taxon>Paraneoptera</taxon>
        <taxon>Thysanoptera</taxon>
        <taxon>Terebrantia</taxon>
        <taxon>Thripoidea</taxon>
        <taxon>Thripidae</taxon>
        <taxon>Megalurothrips</taxon>
    </lineage>
</organism>
<dbReference type="Proteomes" id="UP001075354">
    <property type="component" value="Chromosome 2"/>
</dbReference>
<dbReference type="GO" id="GO:0016020">
    <property type="term" value="C:membrane"/>
    <property type="evidence" value="ECO:0007669"/>
    <property type="project" value="TreeGrafter"/>
</dbReference>
<gene>
    <name evidence="4" type="ORF">ONE63_005235</name>
</gene>
<dbReference type="InterPro" id="IPR001199">
    <property type="entry name" value="Cyt_B5-like_heme/steroid-bd"/>
</dbReference>
<keyword evidence="2" id="KW-0472">Membrane</keyword>
<sequence length="183" mass="20308">MASDTSAPVSESSEGILTSILNEIITSPLNLALVGVIVFLVYKIFKSRNETPVPSAPEPQLPKIRKDFTVEEMKKYDGNGSDGRILVAVNGKVFDVTKGKRFYGPGGPYAAFGGRDASRGLATFSVSCEKEGYDDLSDLNPQEMESVREWEMQFTEKYDYVGRLLRDGEQPTNYSDEEDDKDK</sequence>
<protein>
    <recommendedName>
        <fullName evidence="3">Cytochrome b5 heme-binding domain-containing protein</fullName>
    </recommendedName>
</protein>
<dbReference type="EMBL" id="JAPTSV010000002">
    <property type="protein sequence ID" value="KAJ1530319.1"/>
    <property type="molecule type" value="Genomic_DNA"/>
</dbReference>
<reference evidence="4" key="1">
    <citation type="submission" date="2022-12" db="EMBL/GenBank/DDBJ databases">
        <title>Chromosome-level genome assembly of the bean flower thrips Megalurothrips usitatus.</title>
        <authorList>
            <person name="Ma L."/>
            <person name="Liu Q."/>
            <person name="Li H."/>
            <person name="Cai W."/>
        </authorList>
    </citation>
    <scope>NUCLEOTIDE SEQUENCE</scope>
    <source>
        <strain evidence="4">Cailab_2022a</strain>
    </source>
</reference>
<comment type="caution">
    <text evidence="4">The sequence shown here is derived from an EMBL/GenBank/DDBJ whole genome shotgun (WGS) entry which is preliminary data.</text>
</comment>
<keyword evidence="2" id="KW-1133">Transmembrane helix</keyword>
<feature type="transmembrane region" description="Helical" evidence="2">
    <location>
        <begin position="20"/>
        <end position="42"/>
    </location>
</feature>
<dbReference type="SMART" id="SM01117">
    <property type="entry name" value="Cyt-b5"/>
    <property type="match status" value="1"/>
</dbReference>
<accession>A0AAV7XUR1</accession>
<keyword evidence="2" id="KW-0812">Transmembrane</keyword>
<dbReference type="AlphaFoldDB" id="A0AAV7XUR1"/>
<evidence type="ECO:0000313" key="5">
    <source>
        <dbReference type="Proteomes" id="UP001075354"/>
    </source>
</evidence>
<evidence type="ECO:0000259" key="3">
    <source>
        <dbReference type="SMART" id="SM01117"/>
    </source>
</evidence>
<name>A0AAV7XUR1_9NEOP</name>
<dbReference type="FunFam" id="3.10.120.10:FF:000003">
    <property type="entry name" value="membrane-associated progesterone receptor component 1"/>
    <property type="match status" value="1"/>
</dbReference>
<dbReference type="SUPFAM" id="SSF55856">
    <property type="entry name" value="Cytochrome b5-like heme/steroid binding domain"/>
    <property type="match status" value="1"/>
</dbReference>
<dbReference type="InterPro" id="IPR036400">
    <property type="entry name" value="Cyt_B5-like_heme/steroid_sf"/>
</dbReference>
<keyword evidence="5" id="KW-1185">Reference proteome</keyword>
<comment type="similarity">
    <text evidence="1">Belongs to the cytochrome b5 family. MAPR subfamily.</text>
</comment>
<evidence type="ECO:0000256" key="1">
    <source>
        <dbReference type="ARBA" id="ARBA00038357"/>
    </source>
</evidence>
<evidence type="ECO:0000313" key="4">
    <source>
        <dbReference type="EMBL" id="KAJ1530319.1"/>
    </source>
</evidence>
<dbReference type="Gene3D" id="3.10.120.10">
    <property type="entry name" value="Cytochrome b5-like heme/steroid binding domain"/>
    <property type="match status" value="1"/>
</dbReference>
<dbReference type="Pfam" id="PF00173">
    <property type="entry name" value="Cyt-b5"/>
    <property type="match status" value="1"/>
</dbReference>
<dbReference type="PANTHER" id="PTHR10281:SF106">
    <property type="entry name" value="IP06960P-RELATED"/>
    <property type="match status" value="1"/>
</dbReference>
<evidence type="ECO:0000256" key="2">
    <source>
        <dbReference type="SAM" id="Phobius"/>
    </source>
</evidence>